<feature type="region of interest" description="Disordered" evidence="1">
    <location>
        <begin position="62"/>
        <end position="86"/>
    </location>
</feature>
<feature type="compositionally biased region" description="Basic residues" evidence="1">
    <location>
        <begin position="108"/>
        <end position="118"/>
    </location>
</feature>
<feature type="region of interest" description="Disordered" evidence="1">
    <location>
        <begin position="340"/>
        <end position="361"/>
    </location>
</feature>
<evidence type="ECO:0000256" key="1">
    <source>
        <dbReference type="SAM" id="MobiDB-lite"/>
    </source>
</evidence>
<sequence length="808" mass="89856">MSLFRDLSSMHNTPVIYLTTLSDPNTLAVHSNYSHYNNNNHSYNGGSGDGAIHDHYQNYQHHHYQHYRQHGQPYASSSSASTFPPSVVMSRHDEEDIIDAASTQQEGKKKKKKKKKKATSAATVELAPEPATTPPPEALSSVNEQGDDDTMTKEFPDLLKSFAVVQGDVITTKSKGKKSKAKKKIATMAEAGTATENCSELAGSKAYQLSSEDERQDVTMMAHGHQEPVSVSGNLEHRSTFGDIGNRQVLYSSVASGKDSLDFLNDDFMNAGLSNWADDIDEYEQTHDPPLSVSTASPTAASTTTVTTSPQQTALGDATPKTLVYKGSVVTQMTSFQSHDARCSSTPDLRKSHPNWKPAPRPFKARSWPAFHEQPDQFFEYQQPRASREYSEPPSEYHRTPFGEYPGRLSDDHQRPLTRYQPAYSHQPSVYEPLTYSCLRPMPGGRPPYQHQTLYPSQSQVQQQYFERAMLPTHLRPTGQLQQPTKQPTKQPSQLQTQPHAKMPPHQLPKKPTQYHHRQRTTVPSSPSLDPTPAQALSINPQLPARRPKQQHTQSAAQRPTKQPQQQLPKKLTQEHHPQQPAVVTASPPFDPTPAQAFSKRPKPDSTTQSSTKLNADNPWISRAKPAWMTQQGSREGQGHAESQLKLEVEKKGKGTYAAAASTTIGGKDANTVASLHVSEMPIDKLAVTKPGLDKTLSQSQKKGYGKQEQLRLPHPAQTQNQSQPQDQPKSRDLLKAKSHFRSHQEEQEEIKAVERLWKMNGRSNKSGSGQWGDRNKVIEFFSKRWVEARMSSGGQGSDAAVVYCSSP</sequence>
<dbReference type="AlphaFoldDB" id="A0AAD4DF63"/>
<feature type="region of interest" description="Disordered" evidence="1">
    <location>
        <begin position="100"/>
        <end position="152"/>
    </location>
</feature>
<feature type="region of interest" description="Disordered" evidence="1">
    <location>
        <begin position="692"/>
        <end position="734"/>
    </location>
</feature>
<feature type="compositionally biased region" description="Basic and acidic residues" evidence="1">
    <location>
        <begin position="386"/>
        <end position="401"/>
    </location>
</feature>
<feature type="compositionally biased region" description="Low complexity" evidence="1">
    <location>
        <begin position="716"/>
        <end position="728"/>
    </location>
</feature>
<feature type="compositionally biased region" description="Polar residues" evidence="1">
    <location>
        <begin position="605"/>
        <end position="615"/>
    </location>
</feature>
<name>A0AAD4DF63_9FUNG</name>
<evidence type="ECO:0000313" key="2">
    <source>
        <dbReference type="EMBL" id="KAG0275230.1"/>
    </source>
</evidence>
<feature type="region of interest" description="Disordered" evidence="1">
    <location>
        <begin position="385"/>
        <end position="415"/>
    </location>
</feature>
<feature type="compositionally biased region" description="Low complexity" evidence="1">
    <location>
        <begin position="121"/>
        <end position="130"/>
    </location>
</feature>
<keyword evidence="3" id="KW-1185">Reference proteome</keyword>
<evidence type="ECO:0000313" key="3">
    <source>
        <dbReference type="Proteomes" id="UP001194580"/>
    </source>
</evidence>
<feature type="region of interest" description="Disordered" evidence="1">
    <location>
        <begin position="478"/>
        <end position="623"/>
    </location>
</feature>
<accession>A0AAD4DF63</accession>
<proteinExistence type="predicted"/>
<protein>
    <submittedName>
        <fullName evidence="2">Uncharacterized protein</fullName>
    </submittedName>
</protein>
<dbReference type="Proteomes" id="UP001194580">
    <property type="component" value="Unassembled WGS sequence"/>
</dbReference>
<dbReference type="EMBL" id="JAAAIL010000504">
    <property type="protein sequence ID" value="KAG0275230.1"/>
    <property type="molecule type" value="Genomic_DNA"/>
</dbReference>
<feature type="compositionally biased region" description="Low complexity" evidence="1">
    <location>
        <begin position="560"/>
        <end position="571"/>
    </location>
</feature>
<organism evidence="2 3">
    <name type="scientific">Linnemannia exigua</name>
    <dbReference type="NCBI Taxonomy" id="604196"/>
    <lineage>
        <taxon>Eukaryota</taxon>
        <taxon>Fungi</taxon>
        <taxon>Fungi incertae sedis</taxon>
        <taxon>Mucoromycota</taxon>
        <taxon>Mortierellomycotina</taxon>
        <taxon>Mortierellomycetes</taxon>
        <taxon>Mortierellales</taxon>
        <taxon>Mortierellaceae</taxon>
        <taxon>Linnemannia</taxon>
    </lineage>
</organism>
<feature type="region of interest" description="Disordered" evidence="1">
    <location>
        <begin position="284"/>
        <end position="314"/>
    </location>
</feature>
<feature type="compositionally biased region" description="Low complexity" evidence="1">
    <location>
        <begin position="289"/>
        <end position="314"/>
    </location>
</feature>
<feature type="compositionally biased region" description="Low complexity" evidence="1">
    <location>
        <begin position="478"/>
        <end position="499"/>
    </location>
</feature>
<comment type="caution">
    <text evidence="2">The sequence shown here is derived from an EMBL/GenBank/DDBJ whole genome shotgun (WGS) entry which is preliminary data.</text>
</comment>
<gene>
    <name evidence="2" type="ORF">BGZ95_009047</name>
</gene>
<feature type="compositionally biased region" description="Low complexity" evidence="1">
    <location>
        <begin position="70"/>
        <end position="81"/>
    </location>
</feature>
<feature type="compositionally biased region" description="Polar residues" evidence="1">
    <location>
        <begin position="521"/>
        <end position="541"/>
    </location>
</feature>
<reference evidence="2" key="1">
    <citation type="journal article" date="2020" name="Fungal Divers.">
        <title>Resolving the Mortierellaceae phylogeny through synthesis of multi-gene phylogenetics and phylogenomics.</title>
        <authorList>
            <person name="Vandepol N."/>
            <person name="Liber J."/>
            <person name="Desiro A."/>
            <person name="Na H."/>
            <person name="Kennedy M."/>
            <person name="Barry K."/>
            <person name="Grigoriev I.V."/>
            <person name="Miller A.N."/>
            <person name="O'Donnell K."/>
            <person name="Stajich J.E."/>
            <person name="Bonito G."/>
        </authorList>
    </citation>
    <scope>NUCLEOTIDE SEQUENCE</scope>
    <source>
        <strain evidence="2">NRRL 28262</strain>
    </source>
</reference>